<dbReference type="AlphaFoldDB" id="A0A1V6LRB6"/>
<comment type="caution">
    <text evidence="1">The sequence shown here is derived from an EMBL/GenBank/DDBJ whole genome shotgun (WGS) entry which is preliminary data.</text>
</comment>
<evidence type="ECO:0000313" key="2">
    <source>
        <dbReference type="Proteomes" id="UP000191680"/>
    </source>
</evidence>
<dbReference type="RefSeq" id="WP_080319052.1">
    <property type="nucleotide sequence ID" value="NZ_MTBC01000005.1"/>
</dbReference>
<dbReference type="EMBL" id="MTBC01000005">
    <property type="protein sequence ID" value="OQD42733.1"/>
    <property type="molecule type" value="Genomic_DNA"/>
</dbReference>
<dbReference type="PROSITE" id="PS51257">
    <property type="entry name" value="PROKAR_LIPOPROTEIN"/>
    <property type="match status" value="1"/>
</dbReference>
<evidence type="ECO:0008006" key="3">
    <source>
        <dbReference type="Google" id="ProtNLM"/>
    </source>
</evidence>
<reference evidence="1 2" key="1">
    <citation type="submission" date="2016-12" db="EMBL/GenBank/DDBJ databases">
        <authorList>
            <person name="Song W.-J."/>
            <person name="Kurnit D.M."/>
        </authorList>
    </citation>
    <scope>NUCLEOTIDE SEQUENCE [LARGE SCALE GENOMIC DNA]</scope>
    <source>
        <strain evidence="1 2">HSG9</strain>
    </source>
</reference>
<keyword evidence="2" id="KW-1185">Reference proteome</keyword>
<gene>
    <name evidence="1" type="ORF">BUL40_09445</name>
</gene>
<accession>A0A1V6LRB6</accession>
<dbReference type="Proteomes" id="UP000191680">
    <property type="component" value="Unassembled WGS sequence"/>
</dbReference>
<evidence type="ECO:0000313" key="1">
    <source>
        <dbReference type="EMBL" id="OQD42733.1"/>
    </source>
</evidence>
<sequence>MLRIYTVLIGLLFISCAEMVEKKVVDKVNERDQVDKKTVFASIEDCKLYSFKTYQQQADYLLKFLEKAKESKGEIKKKWEQQFFCAFPNSFEEMKLVFGYDDDLGAAPLYNHEKGSGVIKYFSELASIPDSIYYKKYIAINIGGKWEADHIREAFGFADALESDTQAVAKALSMYTDEEIESVFRFVFDGPHPNNNQNLARYNHIKSELEKIDLRLSTACTNSFTQLLTTSY</sequence>
<protein>
    <recommendedName>
        <fullName evidence="3">Lipoprotein</fullName>
    </recommendedName>
</protein>
<name>A0A1V6LRB6_9FLAO</name>
<dbReference type="OrthoDB" id="7054664at2"/>
<proteinExistence type="predicted"/>
<organism evidence="1 2">
    <name type="scientific">Croceivirga radicis</name>
    <dbReference type="NCBI Taxonomy" id="1929488"/>
    <lineage>
        <taxon>Bacteria</taxon>
        <taxon>Pseudomonadati</taxon>
        <taxon>Bacteroidota</taxon>
        <taxon>Flavobacteriia</taxon>
        <taxon>Flavobacteriales</taxon>
        <taxon>Flavobacteriaceae</taxon>
        <taxon>Croceivirga</taxon>
    </lineage>
</organism>